<dbReference type="EMBL" id="BQNB010009094">
    <property type="protein sequence ID" value="GJS58634.1"/>
    <property type="molecule type" value="Genomic_DNA"/>
</dbReference>
<gene>
    <name evidence="1" type="ORF">Tco_0653418</name>
</gene>
<sequence>MVICKICSNHGVYQHEVRTDLKRFSRGNVSVDFLFSSFSDEGSQVWKDDGGQILCSFFVSDDNIEFLEQKDPPLQSRLAYF</sequence>
<name>A0ABQ4X0C3_9ASTR</name>
<reference evidence="1" key="1">
    <citation type="journal article" date="2022" name="Int. J. Mol. Sci.">
        <title>Draft Genome of Tanacetum Coccineum: Genomic Comparison of Closely Related Tanacetum-Family Plants.</title>
        <authorList>
            <person name="Yamashiro T."/>
            <person name="Shiraishi A."/>
            <person name="Nakayama K."/>
            <person name="Satake H."/>
        </authorList>
    </citation>
    <scope>NUCLEOTIDE SEQUENCE</scope>
</reference>
<accession>A0ABQ4X0C3</accession>
<keyword evidence="2" id="KW-1185">Reference proteome</keyword>
<proteinExistence type="predicted"/>
<evidence type="ECO:0000313" key="2">
    <source>
        <dbReference type="Proteomes" id="UP001151760"/>
    </source>
</evidence>
<dbReference type="Proteomes" id="UP001151760">
    <property type="component" value="Unassembled WGS sequence"/>
</dbReference>
<organism evidence="1 2">
    <name type="scientific">Tanacetum coccineum</name>
    <dbReference type="NCBI Taxonomy" id="301880"/>
    <lineage>
        <taxon>Eukaryota</taxon>
        <taxon>Viridiplantae</taxon>
        <taxon>Streptophyta</taxon>
        <taxon>Embryophyta</taxon>
        <taxon>Tracheophyta</taxon>
        <taxon>Spermatophyta</taxon>
        <taxon>Magnoliopsida</taxon>
        <taxon>eudicotyledons</taxon>
        <taxon>Gunneridae</taxon>
        <taxon>Pentapetalae</taxon>
        <taxon>asterids</taxon>
        <taxon>campanulids</taxon>
        <taxon>Asterales</taxon>
        <taxon>Asteraceae</taxon>
        <taxon>Asteroideae</taxon>
        <taxon>Anthemideae</taxon>
        <taxon>Anthemidinae</taxon>
        <taxon>Tanacetum</taxon>
    </lineage>
</organism>
<reference evidence="1" key="2">
    <citation type="submission" date="2022-01" db="EMBL/GenBank/DDBJ databases">
        <authorList>
            <person name="Yamashiro T."/>
            <person name="Shiraishi A."/>
            <person name="Satake H."/>
            <person name="Nakayama K."/>
        </authorList>
    </citation>
    <scope>NUCLEOTIDE SEQUENCE</scope>
</reference>
<evidence type="ECO:0000313" key="1">
    <source>
        <dbReference type="EMBL" id="GJS58634.1"/>
    </source>
</evidence>
<comment type="caution">
    <text evidence="1">The sequence shown here is derived from an EMBL/GenBank/DDBJ whole genome shotgun (WGS) entry which is preliminary data.</text>
</comment>
<protein>
    <submittedName>
        <fullName evidence="1">Uncharacterized protein</fullName>
    </submittedName>
</protein>